<dbReference type="Pfam" id="PF03884">
    <property type="entry name" value="YacG"/>
    <property type="match status" value="1"/>
</dbReference>
<feature type="binding site" evidence="3">
    <location>
        <position position="33"/>
    </location>
    <ligand>
        <name>Zn(2+)</name>
        <dbReference type="ChEBI" id="CHEBI:29105"/>
    </ligand>
</feature>
<sequence length="71" mass="7976">MSDSDSIVRLPRKCPICGKPTVEATKPFCSKRCADIDLSRWLKGVYAIPVEESNAAADSEDSEDDPYRRER</sequence>
<reference evidence="5 6" key="1">
    <citation type="submission" date="2023-07" db="EMBL/GenBank/DDBJ databases">
        <title>Genomic Encyclopedia of Type Strains, Phase IV (KMG-IV): sequencing the most valuable type-strain genomes for metagenomic binning, comparative biology and taxonomic classification.</title>
        <authorList>
            <person name="Goeker M."/>
        </authorList>
    </citation>
    <scope>NUCLEOTIDE SEQUENCE [LARGE SCALE GENOMIC DNA]</scope>
    <source>
        <strain evidence="5 6">DSM 5896</strain>
    </source>
</reference>
<feature type="binding site" evidence="3">
    <location>
        <position position="29"/>
    </location>
    <ligand>
        <name>Zn(2+)</name>
        <dbReference type="ChEBI" id="CHEBI:29105"/>
    </ligand>
</feature>
<comment type="function">
    <text evidence="3">Inhibits all the catalytic activities of DNA gyrase by preventing its interaction with DNA. Acts by binding directly to the C-terminal domain of GyrB, which probably disrupts DNA binding by the gyrase.</text>
</comment>
<comment type="subunit">
    <text evidence="3">Interacts with GyrB.</text>
</comment>
<dbReference type="Proteomes" id="UP001237448">
    <property type="component" value="Unassembled WGS sequence"/>
</dbReference>
<keyword evidence="1 3" id="KW-0479">Metal-binding</keyword>
<evidence type="ECO:0000313" key="6">
    <source>
        <dbReference type="Proteomes" id="UP001237448"/>
    </source>
</evidence>
<dbReference type="HAMAP" id="MF_00649">
    <property type="entry name" value="DNA_gyrase_inhibitor_YacG"/>
    <property type="match status" value="1"/>
</dbReference>
<evidence type="ECO:0000313" key="5">
    <source>
        <dbReference type="EMBL" id="MDQ0394994.1"/>
    </source>
</evidence>
<evidence type="ECO:0000256" key="1">
    <source>
        <dbReference type="ARBA" id="ARBA00022723"/>
    </source>
</evidence>
<dbReference type="InterPro" id="IPR013088">
    <property type="entry name" value="Znf_NHR/GATA"/>
</dbReference>
<gene>
    <name evidence="3" type="primary">yacG</name>
    <name evidence="5" type="ORF">J3R73_004786</name>
</gene>
<feature type="region of interest" description="Disordered" evidence="4">
    <location>
        <begin position="52"/>
        <end position="71"/>
    </location>
</feature>
<accession>A0ABU0FLK0</accession>
<protein>
    <recommendedName>
        <fullName evidence="3">DNA gyrase inhibitor YacG</fullName>
    </recommendedName>
</protein>
<organism evidence="5 6">
    <name type="scientific">Labrys monachus</name>
    <dbReference type="NCBI Taxonomy" id="217067"/>
    <lineage>
        <taxon>Bacteria</taxon>
        <taxon>Pseudomonadati</taxon>
        <taxon>Pseudomonadota</taxon>
        <taxon>Alphaproteobacteria</taxon>
        <taxon>Hyphomicrobiales</taxon>
        <taxon>Xanthobacteraceae</taxon>
        <taxon>Labrys</taxon>
    </lineage>
</organism>
<dbReference type="InterPro" id="IPR005584">
    <property type="entry name" value="DNA_gyrase_inhibitor_YacG"/>
</dbReference>
<dbReference type="NCBIfam" id="NF002362">
    <property type="entry name" value="PRK01343.1"/>
    <property type="match status" value="1"/>
</dbReference>
<evidence type="ECO:0000256" key="3">
    <source>
        <dbReference type="HAMAP-Rule" id="MF_00649"/>
    </source>
</evidence>
<keyword evidence="2 3" id="KW-0862">Zinc</keyword>
<feature type="binding site" evidence="3">
    <location>
        <position position="17"/>
    </location>
    <ligand>
        <name>Zn(2+)</name>
        <dbReference type="ChEBI" id="CHEBI:29105"/>
    </ligand>
</feature>
<dbReference type="Gene3D" id="3.30.50.10">
    <property type="entry name" value="Erythroid Transcription Factor GATA-1, subunit A"/>
    <property type="match status" value="1"/>
</dbReference>
<dbReference type="EMBL" id="JAUSVK010000001">
    <property type="protein sequence ID" value="MDQ0394994.1"/>
    <property type="molecule type" value="Genomic_DNA"/>
</dbReference>
<dbReference type="RefSeq" id="WP_307433105.1">
    <property type="nucleotide sequence ID" value="NZ_JAUSVK010000001.1"/>
</dbReference>
<dbReference type="PANTHER" id="PTHR36150">
    <property type="entry name" value="DNA GYRASE INHIBITOR YACG"/>
    <property type="match status" value="1"/>
</dbReference>
<keyword evidence="6" id="KW-1185">Reference proteome</keyword>
<dbReference type="PANTHER" id="PTHR36150:SF1">
    <property type="entry name" value="DNA GYRASE INHIBITOR YACG"/>
    <property type="match status" value="1"/>
</dbReference>
<evidence type="ECO:0000256" key="4">
    <source>
        <dbReference type="SAM" id="MobiDB-lite"/>
    </source>
</evidence>
<dbReference type="SUPFAM" id="SSF57716">
    <property type="entry name" value="Glucocorticoid receptor-like (DNA-binding domain)"/>
    <property type="match status" value="1"/>
</dbReference>
<comment type="similarity">
    <text evidence="3">Belongs to the DNA gyrase inhibitor YacG family.</text>
</comment>
<name>A0ABU0FLK0_9HYPH</name>
<comment type="cofactor">
    <cofactor evidence="3">
        <name>Zn(2+)</name>
        <dbReference type="ChEBI" id="CHEBI:29105"/>
    </cofactor>
    <text evidence="3">Binds 1 zinc ion.</text>
</comment>
<feature type="binding site" evidence="3">
    <location>
        <position position="14"/>
    </location>
    <ligand>
        <name>Zn(2+)</name>
        <dbReference type="ChEBI" id="CHEBI:29105"/>
    </ligand>
</feature>
<proteinExistence type="inferred from homology"/>
<evidence type="ECO:0000256" key="2">
    <source>
        <dbReference type="ARBA" id="ARBA00022833"/>
    </source>
</evidence>
<comment type="caution">
    <text evidence="5">The sequence shown here is derived from an EMBL/GenBank/DDBJ whole genome shotgun (WGS) entry which is preliminary data.</text>
</comment>